<evidence type="ECO:0000256" key="1">
    <source>
        <dbReference type="ARBA" id="ARBA00004141"/>
    </source>
</evidence>
<feature type="transmembrane region" description="Helical" evidence="6">
    <location>
        <begin position="185"/>
        <end position="205"/>
    </location>
</feature>
<evidence type="ECO:0000313" key="9">
    <source>
        <dbReference type="EMBL" id="RWS02654.1"/>
    </source>
</evidence>
<feature type="transmembrane region" description="Helical" evidence="6">
    <location>
        <begin position="247"/>
        <end position="268"/>
    </location>
</feature>
<reference evidence="10 11" key="1">
    <citation type="journal article" date="2018" name="Gigascience">
        <title>Genomes of trombidid mites reveal novel predicted allergens and laterally-transferred genes associated with secondary metabolism.</title>
        <authorList>
            <person name="Dong X."/>
            <person name="Chaisiri K."/>
            <person name="Xia D."/>
            <person name="Armstrong S.D."/>
            <person name="Fang Y."/>
            <person name="Donnelly M.J."/>
            <person name="Kadowaki T."/>
            <person name="McGarry J.W."/>
            <person name="Darby A.C."/>
            <person name="Makepeace B.L."/>
        </authorList>
    </citation>
    <scope>NUCLEOTIDE SEQUENCE [LARGE SCALE GENOMIC DNA]</scope>
    <source>
        <strain evidence="10">UoL-WK</strain>
    </source>
</reference>
<dbReference type="AlphaFoldDB" id="A0A3S3PKJ2"/>
<feature type="transmembrane region" description="Helical" evidence="6">
    <location>
        <begin position="154"/>
        <end position="173"/>
    </location>
</feature>
<feature type="domain" description="EamA" evidence="7">
    <location>
        <begin position="187"/>
        <end position="317"/>
    </location>
</feature>
<keyword evidence="4 6" id="KW-0472">Membrane</keyword>
<dbReference type="InterPro" id="IPR000620">
    <property type="entry name" value="EamA_dom"/>
</dbReference>
<proteinExistence type="predicted"/>
<evidence type="ECO:0000259" key="7">
    <source>
        <dbReference type="Pfam" id="PF00892"/>
    </source>
</evidence>
<feature type="transmembrane region" description="Helical" evidence="6">
    <location>
        <begin position="125"/>
        <end position="142"/>
    </location>
</feature>
<gene>
    <name evidence="8" type="ORF">B4U79_00286</name>
    <name evidence="10" type="ORF">B4U79_10994</name>
    <name evidence="9" type="ORF">B4U79_16058</name>
</gene>
<reference evidence="10" key="2">
    <citation type="submission" date="2018-11" db="EMBL/GenBank/DDBJ databases">
        <title>Trombidioid mite genomics.</title>
        <authorList>
            <person name="Dong X."/>
        </authorList>
    </citation>
    <scope>NUCLEOTIDE SEQUENCE</scope>
    <source>
        <strain evidence="10">UoL-WK</strain>
    </source>
</reference>
<evidence type="ECO:0000313" key="10">
    <source>
        <dbReference type="EMBL" id="RWS03147.1"/>
    </source>
</evidence>
<dbReference type="OrthoDB" id="306876at2759"/>
<keyword evidence="3 6" id="KW-1133">Transmembrane helix</keyword>
<comment type="caution">
    <text evidence="10">The sequence shown here is derived from an EMBL/GenBank/DDBJ whole genome shotgun (WGS) entry which is preliminary data.</text>
</comment>
<feature type="transmembrane region" description="Helical" evidence="6">
    <location>
        <begin position="299"/>
        <end position="319"/>
    </location>
</feature>
<dbReference type="Pfam" id="PF00892">
    <property type="entry name" value="EamA"/>
    <property type="match status" value="2"/>
</dbReference>
<name>A0A3S3PKJ2_9ACAR</name>
<sequence length="397" mass="44030">MRKSIYELDTGVLRAINKCKKPGYVYKMRKVPHLGILLALLYAFLMSTAVAIVKGIKKINPVEVLVIRSFMQAIVFGALAIYRKADIFGHPKERWHLLGRATSGALNMAGWYLSASKISLMDSSTIYYSAPVFVGFLAFIFLKETFGIFEALNTLVTVIGVILISQPHFIPWFADPEHPMTRSAVVGLILALLASFTFALTNIHLRKLQKTATEVTAFWFSLATIAIGSLIVAFTDEFKMPEGIIEWTLIVLVGLCGIFGQISFALALKIEKAGPVSIVQTCTIVIVLIYQLTFFHEPVTALSLVGALLIIISVVLTGLKETLKSVDLVKNIKHITAPTISWNVNHSEDGVQMQKYDTRGSLNLPNKVDHNTSNEKENGDIQSNGVLKRHSFPRLYY</sequence>
<dbReference type="PANTHER" id="PTHR22911">
    <property type="entry name" value="ACYL-MALONYL CONDENSING ENZYME-RELATED"/>
    <property type="match status" value="1"/>
</dbReference>
<protein>
    <submittedName>
        <fullName evidence="10">Solute carrier family 35 member G1-like protein</fullName>
    </submittedName>
</protein>
<keyword evidence="2 6" id="KW-0812">Transmembrane</keyword>
<organism evidence="10 11">
    <name type="scientific">Dinothrombium tinctorium</name>
    <dbReference type="NCBI Taxonomy" id="1965070"/>
    <lineage>
        <taxon>Eukaryota</taxon>
        <taxon>Metazoa</taxon>
        <taxon>Ecdysozoa</taxon>
        <taxon>Arthropoda</taxon>
        <taxon>Chelicerata</taxon>
        <taxon>Arachnida</taxon>
        <taxon>Acari</taxon>
        <taxon>Acariformes</taxon>
        <taxon>Trombidiformes</taxon>
        <taxon>Prostigmata</taxon>
        <taxon>Anystina</taxon>
        <taxon>Parasitengona</taxon>
        <taxon>Trombidioidea</taxon>
        <taxon>Trombidiidae</taxon>
        <taxon>Dinothrombium</taxon>
    </lineage>
</organism>
<evidence type="ECO:0000313" key="11">
    <source>
        <dbReference type="Proteomes" id="UP000285301"/>
    </source>
</evidence>
<dbReference type="EMBL" id="NCKU01007416">
    <property type="protein sequence ID" value="RWS02654.1"/>
    <property type="molecule type" value="Genomic_DNA"/>
</dbReference>
<comment type="subcellular location">
    <subcellularLocation>
        <location evidence="1">Membrane</location>
        <topology evidence="1">Multi-pass membrane protein</topology>
    </subcellularLocation>
</comment>
<dbReference type="Proteomes" id="UP000285301">
    <property type="component" value="Unassembled WGS sequence"/>
</dbReference>
<feature type="transmembrane region" description="Helical" evidence="6">
    <location>
        <begin position="217"/>
        <end position="235"/>
    </location>
</feature>
<dbReference type="EMBL" id="NCKU01010452">
    <property type="protein sequence ID" value="RWS00804.1"/>
    <property type="molecule type" value="Genomic_DNA"/>
</dbReference>
<feature type="transmembrane region" description="Helical" evidence="6">
    <location>
        <begin position="275"/>
        <end position="293"/>
    </location>
</feature>
<evidence type="ECO:0000256" key="3">
    <source>
        <dbReference type="ARBA" id="ARBA00022989"/>
    </source>
</evidence>
<dbReference type="SUPFAM" id="SSF103481">
    <property type="entry name" value="Multidrug resistance efflux transporter EmrE"/>
    <property type="match status" value="2"/>
</dbReference>
<evidence type="ECO:0000256" key="2">
    <source>
        <dbReference type="ARBA" id="ARBA00022692"/>
    </source>
</evidence>
<feature type="domain" description="EamA" evidence="7">
    <location>
        <begin position="34"/>
        <end position="165"/>
    </location>
</feature>
<dbReference type="GO" id="GO:0016020">
    <property type="term" value="C:membrane"/>
    <property type="evidence" value="ECO:0007669"/>
    <property type="project" value="UniProtKB-SubCell"/>
</dbReference>
<keyword evidence="11" id="KW-1185">Reference proteome</keyword>
<feature type="compositionally biased region" description="Basic and acidic residues" evidence="5">
    <location>
        <begin position="367"/>
        <end position="379"/>
    </location>
</feature>
<evidence type="ECO:0000256" key="6">
    <source>
        <dbReference type="SAM" id="Phobius"/>
    </source>
</evidence>
<evidence type="ECO:0000256" key="5">
    <source>
        <dbReference type="SAM" id="MobiDB-lite"/>
    </source>
</evidence>
<dbReference type="PANTHER" id="PTHR22911:SF6">
    <property type="entry name" value="SOLUTE CARRIER FAMILY 35 MEMBER G1"/>
    <property type="match status" value="1"/>
</dbReference>
<evidence type="ECO:0000313" key="8">
    <source>
        <dbReference type="EMBL" id="RWS00804.1"/>
    </source>
</evidence>
<feature type="region of interest" description="Disordered" evidence="5">
    <location>
        <begin position="361"/>
        <end position="383"/>
    </location>
</feature>
<feature type="transmembrane region" description="Helical" evidence="6">
    <location>
        <begin position="34"/>
        <end position="53"/>
    </location>
</feature>
<evidence type="ECO:0000256" key="4">
    <source>
        <dbReference type="ARBA" id="ARBA00023136"/>
    </source>
</evidence>
<dbReference type="InterPro" id="IPR037185">
    <property type="entry name" value="EmrE-like"/>
</dbReference>
<feature type="transmembrane region" description="Helical" evidence="6">
    <location>
        <begin position="65"/>
        <end position="83"/>
    </location>
</feature>
<accession>A0A3S3PKJ2</accession>
<dbReference type="EMBL" id="NCKU01006799">
    <property type="protein sequence ID" value="RWS03147.1"/>
    <property type="molecule type" value="Genomic_DNA"/>
</dbReference>